<dbReference type="Pfam" id="PF04153">
    <property type="entry name" value="NOT2_3_5_C"/>
    <property type="match status" value="1"/>
</dbReference>
<dbReference type="InterPro" id="IPR007282">
    <property type="entry name" value="NOT2/3/5_C"/>
</dbReference>
<dbReference type="EMBL" id="OA882436">
    <property type="protein sequence ID" value="CAD7275337.1"/>
    <property type="molecule type" value="Genomic_DNA"/>
</dbReference>
<proteinExistence type="inferred from homology"/>
<dbReference type="GO" id="GO:2000036">
    <property type="term" value="P:regulation of stem cell population maintenance"/>
    <property type="evidence" value="ECO:0007669"/>
    <property type="project" value="UniProtKB-ARBA"/>
</dbReference>
<keyword evidence="7" id="KW-1185">Reference proteome</keyword>
<feature type="region of interest" description="Disordered" evidence="4">
    <location>
        <begin position="210"/>
        <end position="255"/>
    </location>
</feature>
<dbReference type="GO" id="GO:0006355">
    <property type="term" value="P:regulation of DNA-templated transcription"/>
    <property type="evidence" value="ECO:0007669"/>
    <property type="project" value="InterPro"/>
</dbReference>
<organism evidence="6">
    <name type="scientific">Notodromas monacha</name>
    <dbReference type="NCBI Taxonomy" id="399045"/>
    <lineage>
        <taxon>Eukaryota</taxon>
        <taxon>Metazoa</taxon>
        <taxon>Ecdysozoa</taxon>
        <taxon>Arthropoda</taxon>
        <taxon>Crustacea</taxon>
        <taxon>Oligostraca</taxon>
        <taxon>Ostracoda</taxon>
        <taxon>Podocopa</taxon>
        <taxon>Podocopida</taxon>
        <taxon>Cypridocopina</taxon>
        <taxon>Cypridoidea</taxon>
        <taxon>Cyprididae</taxon>
        <taxon>Notodromas</taxon>
    </lineage>
</organism>
<feature type="region of interest" description="Disordered" evidence="4">
    <location>
        <begin position="1"/>
        <end position="62"/>
    </location>
</feature>
<gene>
    <name evidence="6" type="ORF">NMOB1V02_LOCUS3135</name>
</gene>
<feature type="region of interest" description="Disordered" evidence="4">
    <location>
        <begin position="155"/>
        <end position="179"/>
    </location>
</feature>
<feature type="compositionally biased region" description="Polar residues" evidence="4">
    <location>
        <begin position="1"/>
        <end position="16"/>
    </location>
</feature>
<dbReference type="GO" id="GO:0030015">
    <property type="term" value="C:CCR4-NOT core complex"/>
    <property type="evidence" value="ECO:0007669"/>
    <property type="project" value="InterPro"/>
</dbReference>
<dbReference type="Proteomes" id="UP000678499">
    <property type="component" value="Unassembled WGS sequence"/>
</dbReference>
<comment type="similarity">
    <text evidence="1">Belongs to the CNOT2/3/5 family.</text>
</comment>
<dbReference type="EMBL" id="CAJPEX010000399">
    <property type="protein sequence ID" value="CAG0915489.1"/>
    <property type="molecule type" value="Genomic_DNA"/>
</dbReference>
<dbReference type="OrthoDB" id="25391at2759"/>
<evidence type="ECO:0000256" key="1">
    <source>
        <dbReference type="ARBA" id="ARBA00007682"/>
    </source>
</evidence>
<feature type="domain" description="NOT2/NOT3/NOT5 C-terminal" evidence="5">
    <location>
        <begin position="363"/>
        <end position="480"/>
    </location>
</feature>
<protein>
    <recommendedName>
        <fullName evidence="5">NOT2/NOT3/NOT5 C-terminal domain-containing protein</fullName>
    </recommendedName>
</protein>
<feature type="compositionally biased region" description="Low complexity" evidence="4">
    <location>
        <begin position="155"/>
        <end position="172"/>
    </location>
</feature>
<feature type="compositionally biased region" description="Low complexity" evidence="4">
    <location>
        <begin position="516"/>
        <end position="534"/>
    </location>
</feature>
<dbReference type="AlphaFoldDB" id="A0A7R9GAK2"/>
<feature type="compositionally biased region" description="Polar residues" evidence="4">
    <location>
        <begin position="232"/>
        <end position="248"/>
    </location>
</feature>
<feature type="region of interest" description="Disordered" evidence="4">
    <location>
        <begin position="92"/>
        <end position="133"/>
    </location>
</feature>
<evidence type="ECO:0000256" key="4">
    <source>
        <dbReference type="SAM" id="MobiDB-lite"/>
    </source>
</evidence>
<keyword evidence="3" id="KW-0804">Transcription</keyword>
<dbReference type="FunFam" id="2.30.30.1020:FF:000005">
    <property type="entry name" value="Regena, isoform C"/>
    <property type="match status" value="1"/>
</dbReference>
<feature type="region of interest" description="Disordered" evidence="4">
    <location>
        <begin position="485"/>
        <end position="534"/>
    </location>
</feature>
<evidence type="ECO:0000313" key="7">
    <source>
        <dbReference type="Proteomes" id="UP000678499"/>
    </source>
</evidence>
<dbReference type="InterPro" id="IPR038635">
    <property type="entry name" value="CCR4-NOT_su2/3/5_C_sf"/>
</dbReference>
<feature type="compositionally biased region" description="Polar residues" evidence="4">
    <location>
        <begin position="32"/>
        <end position="61"/>
    </location>
</feature>
<name>A0A7R9GAK2_9CRUS</name>
<evidence type="ECO:0000313" key="6">
    <source>
        <dbReference type="EMBL" id="CAD7275337.1"/>
    </source>
</evidence>
<sequence>MTNVFNTTSRNLMPGTSSLQRGGLSGSGSGHITPTSVGFPTLSNSLSGSTQPSNSGQVSPNRTRDMFASRQRSGTSELSRLNLAGSFGALGSQRGSIGSSHPGQLGSHGHHHHHNAFSSDPMGPAPPTLDQSEFPSLNYRALSGGSSGSIGSAFGSLSTSSSSNLHGDSSQGQSVGILSGRSPYAMTNFRMNVGMGKQANSEPAEFTMTSEDFPALPGAPGGSETIVGGSSGTSDSSKPVSVASNQDNSVSGYQSMSSVSSLTQSSASTSVMGLGISLTNGPSKNQSASRAPGIQWFPDGRMTNIPDGMLTDQFGIAGLLAFIKTAEADQNHLMLTLGYELTNMGLNLNAQEPLYPSFGGAVVDNPVRPQDMDYTVPSEYRTNARVRDTLAPIKLNRYGEDLLFYIFYMNPLDMLQLAAASELYNREWRYHKEEKAWITRVPGSVPHEKTATYERSTYFFFDVSTWRKVGREFVLEYDKLQDRPPLPLPHALNNTAAPGQHAGPPQMLAHQRLPHPSQQVPPQASQAQAPNLPA</sequence>
<accession>A0A7R9GAK2</accession>
<keyword evidence="2" id="KW-0805">Transcription regulation</keyword>
<evidence type="ECO:0000256" key="3">
    <source>
        <dbReference type="ARBA" id="ARBA00023163"/>
    </source>
</evidence>
<evidence type="ECO:0000259" key="5">
    <source>
        <dbReference type="Pfam" id="PF04153"/>
    </source>
</evidence>
<dbReference type="PANTHER" id="PTHR23326">
    <property type="entry name" value="CCR4 NOT-RELATED"/>
    <property type="match status" value="1"/>
</dbReference>
<reference evidence="6" key="1">
    <citation type="submission" date="2020-11" db="EMBL/GenBank/DDBJ databases">
        <authorList>
            <person name="Tran Van P."/>
        </authorList>
    </citation>
    <scope>NUCLEOTIDE SEQUENCE</scope>
</reference>
<dbReference type="InterPro" id="IPR040168">
    <property type="entry name" value="Not2/3/5"/>
</dbReference>
<dbReference type="Gene3D" id="2.30.30.1020">
    <property type="entry name" value="CCR4-NOT complex subunit 2/3/5, C-terminal domain"/>
    <property type="match status" value="1"/>
</dbReference>
<evidence type="ECO:0000256" key="2">
    <source>
        <dbReference type="ARBA" id="ARBA00023015"/>
    </source>
</evidence>
<feature type="compositionally biased region" description="Low complexity" evidence="4">
    <location>
        <begin position="98"/>
        <end position="107"/>
    </location>
</feature>